<dbReference type="SUPFAM" id="SSF52743">
    <property type="entry name" value="Subtilisin-like"/>
    <property type="match status" value="1"/>
</dbReference>
<feature type="domain" description="Peptidase S8/S53" evidence="5">
    <location>
        <begin position="261"/>
        <end position="524"/>
    </location>
</feature>
<keyword evidence="7" id="KW-1185">Reference proteome</keyword>
<dbReference type="InterPro" id="IPR023828">
    <property type="entry name" value="Peptidase_S8_Ser-AS"/>
</dbReference>
<dbReference type="PROSITE" id="PS00138">
    <property type="entry name" value="SUBTILASE_SER"/>
    <property type="match status" value="1"/>
</dbReference>
<dbReference type="KEGG" id="gtl:EP073_12360"/>
<comment type="similarity">
    <text evidence="1">Belongs to the peptidase S8 family.</text>
</comment>
<dbReference type="InterPro" id="IPR000209">
    <property type="entry name" value="Peptidase_S8/S53_dom"/>
</dbReference>
<accession>A0A410K1A6</accession>
<dbReference type="PANTHER" id="PTHR43806">
    <property type="entry name" value="PEPTIDASE S8"/>
    <property type="match status" value="1"/>
</dbReference>
<evidence type="ECO:0000256" key="4">
    <source>
        <dbReference type="ARBA" id="ARBA00022825"/>
    </source>
</evidence>
<dbReference type="InterPro" id="IPR034074">
    <property type="entry name" value="Y4bN_pept_dom"/>
</dbReference>
<dbReference type="GO" id="GO:0004252">
    <property type="term" value="F:serine-type endopeptidase activity"/>
    <property type="evidence" value="ECO:0007669"/>
    <property type="project" value="InterPro"/>
</dbReference>
<name>A0A410K1A6_9BACT</name>
<gene>
    <name evidence="6" type="ORF">EP073_12360</name>
</gene>
<dbReference type="Proteomes" id="UP000287502">
    <property type="component" value="Chromosome"/>
</dbReference>
<dbReference type="CDD" id="cd04847">
    <property type="entry name" value="Peptidases_S8_Subtilisin_like_2"/>
    <property type="match status" value="1"/>
</dbReference>
<dbReference type="OrthoDB" id="9768989at2"/>
<dbReference type="RefSeq" id="WP_128467474.1">
    <property type="nucleotide sequence ID" value="NZ_CP035108.1"/>
</dbReference>
<dbReference type="AlphaFoldDB" id="A0A410K1A6"/>
<evidence type="ECO:0000256" key="1">
    <source>
        <dbReference type="ARBA" id="ARBA00011073"/>
    </source>
</evidence>
<evidence type="ECO:0000313" key="6">
    <source>
        <dbReference type="EMBL" id="QAR34169.1"/>
    </source>
</evidence>
<evidence type="ECO:0000259" key="5">
    <source>
        <dbReference type="Pfam" id="PF00082"/>
    </source>
</evidence>
<evidence type="ECO:0000256" key="3">
    <source>
        <dbReference type="ARBA" id="ARBA00022801"/>
    </source>
</evidence>
<keyword evidence="2" id="KW-0645">Protease</keyword>
<protein>
    <submittedName>
        <fullName evidence="6">S8 family peptidase</fullName>
    </submittedName>
</protein>
<keyword evidence="3" id="KW-0378">Hydrolase</keyword>
<evidence type="ECO:0000313" key="7">
    <source>
        <dbReference type="Proteomes" id="UP000287502"/>
    </source>
</evidence>
<evidence type="ECO:0000256" key="2">
    <source>
        <dbReference type="ARBA" id="ARBA00022670"/>
    </source>
</evidence>
<proteinExistence type="inferred from homology"/>
<dbReference type="InterPro" id="IPR050131">
    <property type="entry name" value="Peptidase_S8_subtilisin-like"/>
</dbReference>
<reference evidence="6 7" key="1">
    <citation type="submission" date="2019-01" db="EMBL/GenBank/DDBJ databases">
        <title>Geovibrio thiophilus DSM 11263, complete genome.</title>
        <authorList>
            <person name="Spring S."/>
            <person name="Bunk B."/>
            <person name="Sproer C."/>
        </authorList>
    </citation>
    <scope>NUCLEOTIDE SEQUENCE [LARGE SCALE GENOMIC DNA]</scope>
    <source>
        <strain evidence="6 7">DSM 11263</strain>
    </source>
</reference>
<dbReference type="Pfam" id="PF00082">
    <property type="entry name" value="Peptidase_S8"/>
    <property type="match status" value="1"/>
</dbReference>
<dbReference type="InterPro" id="IPR036852">
    <property type="entry name" value="Peptidase_S8/S53_dom_sf"/>
</dbReference>
<keyword evidence="4" id="KW-0720">Serine protease</keyword>
<sequence length="718" mass="79971">MGKIFKNPILFMEFSENFVKARPVSGVPVKPRMSGHPPLSRGTIVRMMEEGFGFYRNFEYNRGLSVVEKFVLRENSLAKSLRYSFLETAKISLIGSVGQTGFLFPVEDDSELARISTVLRFSRSKSLDASLTHIESIGGFYPNEKLELSKKFVQKAVFDKTPDRLIRFRCFPFADAAEKVAVFLAHLGASSIKIYPDITDSIFIEAHITDYKPKLTTILNHSYISEISEPETVEITEHYLRHEDLFADCVMEKTAGESYPTVGIIDSGVAENSFLRKWEAGRELFVEPEQMDTAHGTFVTGRALACGESFGGTEFLDVAVMPGRTGTPPDLARLAEILRIVVPKYRDKIKIWNLSLGTNITAGENVSLFAYLLDCIQREQDVLFVLPAGNCFPLRTWSTEDLKDNDLITVPAESLFALTIGSVSHMDTNLTPLHAPSLFTRRGRGVFSSVKPELVYYGGTHEYKFGKNIPKGVFSIGKYNEIAEDTGTSHASPVIAGIAAKLHQLLGKAATVDAVKALIIHKASGGCADGVYTGWGLPEAPEEMMRTDDDTITIIHTGIYENGSHIETPPVPVPPEMIRGGRFTGTVRITLSYRPQVSISYCGYYTCVNLKASLGFYRNGRWKGLITDRHLKFAPEEPKNKAEFLWLPLKDYHAELNTACAFDKLFLRITASKRDFWKEASPVPYAAVISFICGSKGNYASFKKIMEEKSDDFKFLGI</sequence>
<organism evidence="6 7">
    <name type="scientific">Geovibrio thiophilus</name>
    <dbReference type="NCBI Taxonomy" id="139438"/>
    <lineage>
        <taxon>Bacteria</taxon>
        <taxon>Pseudomonadati</taxon>
        <taxon>Deferribacterota</taxon>
        <taxon>Deferribacteres</taxon>
        <taxon>Deferribacterales</taxon>
        <taxon>Geovibrionaceae</taxon>
        <taxon>Geovibrio</taxon>
    </lineage>
</organism>
<dbReference type="GO" id="GO:0006508">
    <property type="term" value="P:proteolysis"/>
    <property type="evidence" value="ECO:0007669"/>
    <property type="project" value="UniProtKB-KW"/>
</dbReference>
<dbReference type="PANTHER" id="PTHR43806:SF11">
    <property type="entry name" value="CEREVISIN-RELATED"/>
    <property type="match status" value="1"/>
</dbReference>
<dbReference type="Gene3D" id="3.40.50.200">
    <property type="entry name" value="Peptidase S8/S53 domain"/>
    <property type="match status" value="1"/>
</dbReference>
<dbReference type="EMBL" id="CP035108">
    <property type="protein sequence ID" value="QAR34169.1"/>
    <property type="molecule type" value="Genomic_DNA"/>
</dbReference>